<evidence type="ECO:0000313" key="4">
    <source>
        <dbReference type="Proteomes" id="UP000799779"/>
    </source>
</evidence>
<gene>
    <name evidence="3" type="ORF">P154DRAFT_585485</name>
</gene>
<accession>A0A6A5W0L9</accession>
<keyword evidence="2" id="KW-0732">Signal</keyword>
<dbReference type="AlphaFoldDB" id="A0A6A5W0L9"/>
<dbReference type="EMBL" id="ML977656">
    <property type="protein sequence ID" value="KAF1994528.1"/>
    <property type="molecule type" value="Genomic_DNA"/>
</dbReference>
<keyword evidence="4" id="KW-1185">Reference proteome</keyword>
<name>A0A6A5W0L9_9PLEO</name>
<dbReference type="Proteomes" id="UP000799779">
    <property type="component" value="Unassembled WGS sequence"/>
</dbReference>
<organism evidence="3 4">
    <name type="scientific">Amniculicola lignicola CBS 123094</name>
    <dbReference type="NCBI Taxonomy" id="1392246"/>
    <lineage>
        <taxon>Eukaryota</taxon>
        <taxon>Fungi</taxon>
        <taxon>Dikarya</taxon>
        <taxon>Ascomycota</taxon>
        <taxon>Pezizomycotina</taxon>
        <taxon>Dothideomycetes</taxon>
        <taxon>Pleosporomycetidae</taxon>
        <taxon>Pleosporales</taxon>
        <taxon>Amniculicolaceae</taxon>
        <taxon>Amniculicola</taxon>
    </lineage>
</organism>
<evidence type="ECO:0000256" key="1">
    <source>
        <dbReference type="SAM" id="Phobius"/>
    </source>
</evidence>
<feature type="signal peptide" evidence="2">
    <location>
        <begin position="1"/>
        <end position="19"/>
    </location>
</feature>
<feature type="chain" id="PRO_5025633897" description="Extracellular membrane protein CFEM domain-containing protein" evidence="2">
    <location>
        <begin position="20"/>
        <end position="221"/>
    </location>
</feature>
<protein>
    <recommendedName>
        <fullName evidence="5">Extracellular membrane protein CFEM domain-containing protein</fullName>
    </recommendedName>
</protein>
<evidence type="ECO:0000313" key="3">
    <source>
        <dbReference type="EMBL" id="KAF1994528.1"/>
    </source>
</evidence>
<dbReference type="OrthoDB" id="3793150at2759"/>
<evidence type="ECO:0008006" key="5">
    <source>
        <dbReference type="Google" id="ProtNLM"/>
    </source>
</evidence>
<reference evidence="3" key="1">
    <citation type="journal article" date="2020" name="Stud. Mycol.">
        <title>101 Dothideomycetes genomes: a test case for predicting lifestyles and emergence of pathogens.</title>
        <authorList>
            <person name="Haridas S."/>
            <person name="Albert R."/>
            <person name="Binder M."/>
            <person name="Bloem J."/>
            <person name="Labutti K."/>
            <person name="Salamov A."/>
            <person name="Andreopoulos B."/>
            <person name="Baker S."/>
            <person name="Barry K."/>
            <person name="Bills G."/>
            <person name="Bluhm B."/>
            <person name="Cannon C."/>
            <person name="Castanera R."/>
            <person name="Culley D."/>
            <person name="Daum C."/>
            <person name="Ezra D."/>
            <person name="Gonzalez J."/>
            <person name="Henrissat B."/>
            <person name="Kuo A."/>
            <person name="Liang C."/>
            <person name="Lipzen A."/>
            <person name="Lutzoni F."/>
            <person name="Magnuson J."/>
            <person name="Mondo S."/>
            <person name="Nolan M."/>
            <person name="Ohm R."/>
            <person name="Pangilinan J."/>
            <person name="Park H.-J."/>
            <person name="Ramirez L."/>
            <person name="Alfaro M."/>
            <person name="Sun H."/>
            <person name="Tritt A."/>
            <person name="Yoshinaga Y."/>
            <person name="Zwiers L.-H."/>
            <person name="Turgeon B."/>
            <person name="Goodwin S."/>
            <person name="Spatafora J."/>
            <person name="Crous P."/>
            <person name="Grigoriev I."/>
        </authorList>
    </citation>
    <scope>NUCLEOTIDE SEQUENCE</scope>
    <source>
        <strain evidence="3">CBS 123094</strain>
    </source>
</reference>
<feature type="transmembrane region" description="Helical" evidence="1">
    <location>
        <begin position="193"/>
        <end position="217"/>
    </location>
</feature>
<evidence type="ECO:0000256" key="2">
    <source>
        <dbReference type="SAM" id="SignalP"/>
    </source>
</evidence>
<keyword evidence="1" id="KW-0812">Transmembrane</keyword>
<keyword evidence="1" id="KW-0472">Membrane</keyword>
<keyword evidence="1" id="KW-1133">Transmembrane helix</keyword>
<proteinExistence type="predicted"/>
<sequence>MARLLSVLLVLFHLSFSFGQDLVSASIAQDTSYLNQKECVKNCIWGSNDLMPGIGCSSPWINECLCRADQAPPASRFLTSCVRSGCGSSASDDISRAVSVYDGYCVGAGFTDAHGAPAETTPPNTDPQAPTVTQVTLVTETAKTGSASSQSSATSVLSIPPVTRHITSTIRVYPSETAQSPPRSAGLTQSDKIALILGLVIGLPGTVATIWMCCYAIRRRI</sequence>